<keyword evidence="3" id="KW-1185">Reference proteome</keyword>
<dbReference type="Pfam" id="PF11282">
    <property type="entry name" value="DUF3082"/>
    <property type="match status" value="1"/>
</dbReference>
<sequence length="101" mass="10560">MSQTPIQPETSNNAEKVTPVRSLIGAVISGSMATALYFLTANIANNLASKPLPTGSTTTINIAVAVRTLVLGVVALGTFVFALVAFGLLALTVQMLWQRSK</sequence>
<protein>
    <submittedName>
        <fullName evidence="2">DUF3082 domain-containing protein</fullName>
    </submittedName>
</protein>
<keyword evidence="1" id="KW-0472">Membrane</keyword>
<accession>A0A2T1C5J9</accession>
<dbReference type="PANTHER" id="PTHR35733:SF1">
    <property type="entry name" value="OS02G0307800 PROTEIN"/>
    <property type="match status" value="1"/>
</dbReference>
<evidence type="ECO:0000313" key="3">
    <source>
        <dbReference type="Proteomes" id="UP000238762"/>
    </source>
</evidence>
<dbReference type="AlphaFoldDB" id="A0A2T1C5J9"/>
<dbReference type="OrthoDB" id="515558at2"/>
<comment type="caution">
    <text evidence="2">The sequence shown here is derived from an EMBL/GenBank/DDBJ whole genome shotgun (WGS) entry which is preliminary data.</text>
</comment>
<gene>
    <name evidence="2" type="ORF">C7B64_08040</name>
</gene>
<feature type="transmembrane region" description="Helical" evidence="1">
    <location>
        <begin position="23"/>
        <end position="44"/>
    </location>
</feature>
<dbReference type="PANTHER" id="PTHR35733">
    <property type="entry name" value="OS02G0307800 PROTEIN"/>
    <property type="match status" value="1"/>
</dbReference>
<proteinExistence type="predicted"/>
<keyword evidence="1" id="KW-1133">Transmembrane helix</keyword>
<dbReference type="Proteomes" id="UP000238762">
    <property type="component" value="Unassembled WGS sequence"/>
</dbReference>
<name>A0A2T1C5J9_9CYAN</name>
<reference evidence="2 3" key="1">
    <citation type="submission" date="2018-02" db="EMBL/GenBank/DDBJ databases">
        <authorList>
            <person name="Cohen D.B."/>
            <person name="Kent A.D."/>
        </authorList>
    </citation>
    <scope>NUCLEOTIDE SEQUENCE [LARGE SCALE GENOMIC DNA]</scope>
    <source>
        <strain evidence="2 3">CCAP 1448/3</strain>
    </source>
</reference>
<keyword evidence="1" id="KW-0812">Transmembrane</keyword>
<organism evidence="2 3">
    <name type="scientific">Merismopedia glauca CCAP 1448/3</name>
    <dbReference type="NCBI Taxonomy" id="1296344"/>
    <lineage>
        <taxon>Bacteria</taxon>
        <taxon>Bacillati</taxon>
        <taxon>Cyanobacteriota</taxon>
        <taxon>Cyanophyceae</taxon>
        <taxon>Synechococcales</taxon>
        <taxon>Merismopediaceae</taxon>
        <taxon>Merismopedia</taxon>
    </lineage>
</organism>
<dbReference type="EMBL" id="PVWJ01000030">
    <property type="protein sequence ID" value="PSB03504.1"/>
    <property type="molecule type" value="Genomic_DNA"/>
</dbReference>
<feature type="transmembrane region" description="Helical" evidence="1">
    <location>
        <begin position="64"/>
        <end position="91"/>
    </location>
</feature>
<reference evidence="2 3" key="2">
    <citation type="submission" date="2018-03" db="EMBL/GenBank/DDBJ databases">
        <title>The ancient ancestry and fast evolution of plastids.</title>
        <authorList>
            <person name="Moore K.R."/>
            <person name="Magnabosco C."/>
            <person name="Momper L."/>
            <person name="Gold D.A."/>
            <person name="Bosak T."/>
            <person name="Fournier G.P."/>
        </authorList>
    </citation>
    <scope>NUCLEOTIDE SEQUENCE [LARGE SCALE GENOMIC DNA]</scope>
    <source>
        <strain evidence="2 3">CCAP 1448/3</strain>
    </source>
</reference>
<evidence type="ECO:0000313" key="2">
    <source>
        <dbReference type="EMBL" id="PSB03504.1"/>
    </source>
</evidence>
<dbReference type="RefSeq" id="WP_106288125.1">
    <property type="nucleotide sequence ID" value="NZ_CAWNTC010000252.1"/>
</dbReference>
<evidence type="ECO:0000256" key="1">
    <source>
        <dbReference type="SAM" id="Phobius"/>
    </source>
</evidence>
<dbReference type="InterPro" id="IPR021434">
    <property type="entry name" value="DUF3082"/>
</dbReference>